<comment type="caution">
    <text evidence="1">The sequence shown here is derived from an EMBL/GenBank/DDBJ whole genome shotgun (WGS) entry which is preliminary data.</text>
</comment>
<dbReference type="EMBL" id="BARS01039046">
    <property type="protein sequence ID" value="GAG15067.1"/>
    <property type="molecule type" value="Genomic_DNA"/>
</dbReference>
<organism evidence="1">
    <name type="scientific">marine sediment metagenome</name>
    <dbReference type="NCBI Taxonomy" id="412755"/>
    <lineage>
        <taxon>unclassified sequences</taxon>
        <taxon>metagenomes</taxon>
        <taxon>ecological metagenomes</taxon>
    </lineage>
</organism>
<reference evidence="1" key="1">
    <citation type="journal article" date="2014" name="Front. Microbiol.">
        <title>High frequency of phylogenetically diverse reductive dehalogenase-homologous genes in deep subseafloor sedimentary metagenomes.</title>
        <authorList>
            <person name="Kawai M."/>
            <person name="Futagami T."/>
            <person name="Toyoda A."/>
            <person name="Takaki Y."/>
            <person name="Nishi S."/>
            <person name="Hori S."/>
            <person name="Arai W."/>
            <person name="Tsubouchi T."/>
            <person name="Morono Y."/>
            <person name="Uchiyama I."/>
            <person name="Ito T."/>
            <person name="Fujiyama A."/>
            <person name="Inagaki F."/>
            <person name="Takami H."/>
        </authorList>
    </citation>
    <scope>NUCLEOTIDE SEQUENCE</scope>
    <source>
        <strain evidence="1">Expedition CK06-06</strain>
    </source>
</reference>
<accession>X0VVC3</accession>
<evidence type="ECO:0000313" key="1">
    <source>
        <dbReference type="EMBL" id="GAG15067.1"/>
    </source>
</evidence>
<feature type="non-terminal residue" evidence="1">
    <location>
        <position position="1"/>
    </location>
</feature>
<name>X0VVC3_9ZZZZ</name>
<dbReference type="AlphaFoldDB" id="X0VVC3"/>
<sequence>IEKVKNKNMSVRSAVFKEELIVRSSTASPKKRKF</sequence>
<protein>
    <submittedName>
        <fullName evidence="1">Uncharacterized protein</fullName>
    </submittedName>
</protein>
<gene>
    <name evidence="1" type="ORF">S01H1_59679</name>
</gene>
<proteinExistence type="predicted"/>